<dbReference type="EMBL" id="JAAPAO010000947">
    <property type="protein sequence ID" value="KAF4652240.1"/>
    <property type="molecule type" value="Genomic_DNA"/>
</dbReference>
<evidence type="ECO:0000313" key="3">
    <source>
        <dbReference type="Proteomes" id="UP000591131"/>
    </source>
</evidence>
<protein>
    <submittedName>
        <fullName evidence="2">Uncharacterized protein</fullName>
    </submittedName>
</protein>
<sequence length="199" mass="23010">MEAFCRTQELFECFLEIDDMPRYATAVGIYQNNLVTQSCDVKQEGPLERKDPFTKAIAASLNLGCPLKHLVQHPKSNEYAMVGDNQRVIEKNDADMIYSKVEKIDLVEIRNIAKEENEIVYKSAESDPEREVVVDNRGNVRDSEGPWKWQRSVAKGRYYLVPAYKDNKSTVGFFIPYYFVIVSKMGIVFLRWEPKNGQR</sequence>
<reference evidence="2 3" key="1">
    <citation type="submission" date="2020-04" db="EMBL/GenBank/DDBJ databases">
        <title>Perkinsus chesapeaki whole genome sequence.</title>
        <authorList>
            <person name="Bogema D.R."/>
        </authorList>
    </citation>
    <scope>NUCLEOTIDE SEQUENCE [LARGE SCALE GENOMIC DNA]</scope>
    <source>
        <strain evidence="2">ATCC PRA-425</strain>
    </source>
</reference>
<keyword evidence="1" id="KW-0812">Transmembrane</keyword>
<dbReference type="OrthoDB" id="10327166at2759"/>
<dbReference type="AlphaFoldDB" id="A0A7J6KYM7"/>
<feature type="transmembrane region" description="Helical" evidence="1">
    <location>
        <begin position="171"/>
        <end position="190"/>
    </location>
</feature>
<name>A0A7J6KYM7_PERCH</name>
<comment type="caution">
    <text evidence="2">The sequence shown here is derived from an EMBL/GenBank/DDBJ whole genome shotgun (WGS) entry which is preliminary data.</text>
</comment>
<keyword evidence="3" id="KW-1185">Reference proteome</keyword>
<dbReference type="Proteomes" id="UP000591131">
    <property type="component" value="Unassembled WGS sequence"/>
</dbReference>
<keyword evidence="1" id="KW-1133">Transmembrane helix</keyword>
<accession>A0A7J6KYM7</accession>
<evidence type="ECO:0000313" key="2">
    <source>
        <dbReference type="EMBL" id="KAF4652240.1"/>
    </source>
</evidence>
<proteinExistence type="predicted"/>
<organism evidence="2 3">
    <name type="scientific">Perkinsus chesapeaki</name>
    <name type="common">Clam parasite</name>
    <name type="synonym">Perkinsus andrewsi</name>
    <dbReference type="NCBI Taxonomy" id="330153"/>
    <lineage>
        <taxon>Eukaryota</taxon>
        <taxon>Sar</taxon>
        <taxon>Alveolata</taxon>
        <taxon>Perkinsozoa</taxon>
        <taxon>Perkinsea</taxon>
        <taxon>Perkinsida</taxon>
        <taxon>Perkinsidae</taxon>
        <taxon>Perkinsus</taxon>
    </lineage>
</organism>
<keyword evidence="1" id="KW-0472">Membrane</keyword>
<evidence type="ECO:0000256" key="1">
    <source>
        <dbReference type="SAM" id="Phobius"/>
    </source>
</evidence>
<gene>
    <name evidence="2" type="ORF">FOL47_011190</name>
</gene>